<dbReference type="Gene3D" id="3.40.50.1820">
    <property type="entry name" value="alpha/beta hydrolase"/>
    <property type="match status" value="1"/>
</dbReference>
<organism evidence="5 6">
    <name type="scientific">Agaribacillus aureus</name>
    <dbReference type="NCBI Taxonomy" id="3051825"/>
    <lineage>
        <taxon>Bacteria</taxon>
        <taxon>Pseudomonadati</taxon>
        <taxon>Bacteroidota</taxon>
        <taxon>Cytophagia</taxon>
        <taxon>Cytophagales</taxon>
        <taxon>Splendidivirgaceae</taxon>
        <taxon>Agaribacillus</taxon>
    </lineage>
</organism>
<evidence type="ECO:0000256" key="1">
    <source>
        <dbReference type="ARBA" id="ARBA00022801"/>
    </source>
</evidence>
<keyword evidence="2" id="KW-0645">Protease</keyword>
<evidence type="ECO:0000313" key="5">
    <source>
        <dbReference type="EMBL" id="MDN5213504.1"/>
    </source>
</evidence>
<evidence type="ECO:0000256" key="2">
    <source>
        <dbReference type="ARBA" id="ARBA00022825"/>
    </source>
</evidence>
<dbReference type="RefSeq" id="WP_346758842.1">
    <property type="nucleotide sequence ID" value="NZ_JAUJEB010000003.1"/>
</dbReference>
<dbReference type="GO" id="GO:0016787">
    <property type="term" value="F:hydrolase activity"/>
    <property type="evidence" value="ECO:0007669"/>
    <property type="project" value="UniProtKB-KW"/>
</dbReference>
<feature type="domain" description="Peptidase S9A N-terminal" evidence="4">
    <location>
        <begin position="103"/>
        <end position="372"/>
    </location>
</feature>
<feature type="domain" description="Peptidase S9 prolyl oligopeptidase catalytic" evidence="3">
    <location>
        <begin position="461"/>
        <end position="667"/>
    </location>
</feature>
<dbReference type="EC" id="3.4.-.-" evidence="5"/>
<dbReference type="PANTHER" id="PTHR42776">
    <property type="entry name" value="SERINE PEPTIDASE S9 FAMILY MEMBER"/>
    <property type="match status" value="1"/>
</dbReference>
<dbReference type="InterPro" id="IPR011042">
    <property type="entry name" value="6-blade_b-propeller_TolB-like"/>
</dbReference>
<gene>
    <name evidence="5" type="ORF">QQ020_15645</name>
</gene>
<proteinExistence type="predicted"/>
<keyword evidence="6" id="KW-1185">Reference proteome</keyword>
<keyword evidence="1 5" id="KW-0378">Hydrolase</keyword>
<evidence type="ECO:0000313" key="6">
    <source>
        <dbReference type="Proteomes" id="UP001172083"/>
    </source>
</evidence>
<dbReference type="EMBL" id="JAUJEB010000003">
    <property type="protein sequence ID" value="MDN5213504.1"/>
    <property type="molecule type" value="Genomic_DNA"/>
</dbReference>
<dbReference type="SUPFAM" id="SSF53474">
    <property type="entry name" value="alpha/beta-Hydrolases"/>
    <property type="match status" value="1"/>
</dbReference>
<dbReference type="InterPro" id="IPR001375">
    <property type="entry name" value="Peptidase_S9_cat"/>
</dbReference>
<dbReference type="Gene3D" id="2.120.10.30">
    <property type="entry name" value="TolB, C-terminal domain"/>
    <property type="match status" value="3"/>
</dbReference>
<keyword evidence="2" id="KW-0720">Serine protease</keyword>
<protein>
    <submittedName>
        <fullName evidence="5">S9 family peptidase</fullName>
        <ecNumber evidence="5">3.4.-.-</ecNumber>
    </submittedName>
</protein>
<evidence type="ECO:0000259" key="4">
    <source>
        <dbReference type="Pfam" id="PF02897"/>
    </source>
</evidence>
<evidence type="ECO:0000259" key="3">
    <source>
        <dbReference type="Pfam" id="PF00326"/>
    </source>
</evidence>
<dbReference type="InterPro" id="IPR023302">
    <property type="entry name" value="Pept_S9A_N"/>
</dbReference>
<accession>A0ABT8L6X8</accession>
<reference evidence="5" key="1">
    <citation type="submission" date="2023-06" db="EMBL/GenBank/DDBJ databases">
        <title>Genomic of Agaribacillus aureum.</title>
        <authorList>
            <person name="Wang G."/>
        </authorList>
    </citation>
    <scope>NUCLEOTIDE SEQUENCE</scope>
    <source>
        <strain evidence="5">BMA12</strain>
    </source>
</reference>
<dbReference type="InterPro" id="IPR029058">
    <property type="entry name" value="AB_hydrolase_fold"/>
</dbReference>
<dbReference type="InterPro" id="IPR011659">
    <property type="entry name" value="WD40"/>
</dbReference>
<sequence length="687" mass="77429">MMISTSPAFRTLKRMLLTALCCIVLQVSYGQSRGAMSAIDFLNIPGLGSPALSPDGKRFVYVLSESNWKENKQIGHIWRSDISGENLIQLTNGLKGESSPLWSPDGKYISFLAKREPAKDNQIYVIRNIGGEARQLTNHDGAVKRVRWAPDGKSLYFLASDPKSEEEKKDEKVKNDVYALDENYKHTHLWRIGLDDSVATKITDGDYSVNNFELSKDGQLITILKGISPLYDESTTNEIWLIDQKGENELQLTSNNVSESSAKLSPDGGQILFIANANEKFEKYHNRKLFLVDAKGGQARVPLKNIGHEVLNAEWSLDGKSIYLLMNLGVETQLFSFTLSNNSITRITKGDHTISRWDYNFSRDEHLFAVSNAENPGDLWLMKGRDFKNAKKLTGVYDYLGEKFLLPKQERVSWKGADAVDVEGLLFYPANYTQGKRYPLVVQTHGGPAASDKFGISRSYTQYIPVLTGKGYMVFRPNYRGSTGYGDEFLRDMVGSYFKNSHLDVIRGIDHLIGKGLVDPDKLIKMGWSAGGHMTNKLITFTDRFKAASSGAGAANWVSMYGQSDVRIYRTPWFGGTPWQENAPIDVYWEQSPLKDIHKVTTPTLVMVGGNDVRVPPQQSVEMYRALKSNGVPTHLYIAPREPHGWRELRHRLNKINLELDWFAKYALDKDYAWESADEEVPEEGTD</sequence>
<name>A0ABT8L6X8_9BACT</name>
<dbReference type="PANTHER" id="PTHR42776:SF27">
    <property type="entry name" value="DIPEPTIDYL PEPTIDASE FAMILY MEMBER 6"/>
    <property type="match status" value="1"/>
</dbReference>
<dbReference type="SUPFAM" id="SSF82171">
    <property type="entry name" value="DPP6 N-terminal domain-like"/>
    <property type="match status" value="1"/>
</dbReference>
<dbReference type="Proteomes" id="UP001172083">
    <property type="component" value="Unassembled WGS sequence"/>
</dbReference>
<dbReference type="Pfam" id="PF07676">
    <property type="entry name" value="PD40"/>
    <property type="match status" value="1"/>
</dbReference>
<comment type="caution">
    <text evidence="5">The sequence shown here is derived from an EMBL/GenBank/DDBJ whole genome shotgun (WGS) entry which is preliminary data.</text>
</comment>
<dbReference type="Pfam" id="PF02897">
    <property type="entry name" value="Peptidase_S9_N"/>
    <property type="match status" value="1"/>
</dbReference>
<dbReference type="Pfam" id="PF00326">
    <property type="entry name" value="Peptidase_S9"/>
    <property type="match status" value="1"/>
</dbReference>